<reference evidence="5 6" key="1">
    <citation type="submission" date="2015-09" db="EMBL/GenBank/DDBJ databases">
        <title>Host preference determinants of Valsa canker pathogens revealed by comparative genomics.</title>
        <authorList>
            <person name="Yin Z."/>
            <person name="Huang L."/>
        </authorList>
    </citation>
    <scope>NUCLEOTIDE SEQUENCE [LARGE SCALE GENOMIC DNA]</scope>
    <source>
        <strain evidence="5 6">YSFL</strain>
    </source>
</reference>
<dbReference type="STRING" id="252740.A0A423VQS7"/>
<feature type="compositionally biased region" description="Acidic residues" evidence="1">
    <location>
        <begin position="176"/>
        <end position="188"/>
    </location>
</feature>
<feature type="compositionally biased region" description="Basic and acidic residues" evidence="1">
    <location>
        <begin position="208"/>
        <end position="225"/>
    </location>
</feature>
<dbReference type="AlphaFoldDB" id="A0A423VQS7"/>
<gene>
    <name evidence="5" type="ORF">VSDG_06904</name>
</gene>
<dbReference type="InterPro" id="IPR056669">
    <property type="entry name" value="DUF7767"/>
</dbReference>
<evidence type="ECO:0000259" key="3">
    <source>
        <dbReference type="Pfam" id="PF24465"/>
    </source>
</evidence>
<feature type="domain" description="Clr5" evidence="2">
    <location>
        <begin position="1"/>
        <end position="42"/>
    </location>
</feature>
<dbReference type="PANTHER" id="PTHR38788">
    <property type="entry name" value="CLR5 DOMAIN-CONTAINING PROTEIN"/>
    <property type="match status" value="1"/>
</dbReference>
<evidence type="ECO:0000259" key="2">
    <source>
        <dbReference type="Pfam" id="PF14420"/>
    </source>
</evidence>
<name>A0A423VQS7_CYTCH</name>
<evidence type="ECO:0000259" key="4">
    <source>
        <dbReference type="Pfam" id="PF24962"/>
    </source>
</evidence>
<evidence type="ECO:0000313" key="6">
    <source>
        <dbReference type="Proteomes" id="UP000284375"/>
    </source>
</evidence>
<dbReference type="InterPro" id="IPR057940">
    <property type="entry name" value="Tri-helical_dom"/>
</dbReference>
<feature type="domain" description="Tri-helical" evidence="3">
    <location>
        <begin position="364"/>
        <end position="450"/>
    </location>
</feature>
<dbReference type="Proteomes" id="UP000284375">
    <property type="component" value="Unassembled WGS sequence"/>
</dbReference>
<proteinExistence type="predicted"/>
<feature type="domain" description="Tri-helical" evidence="3">
    <location>
        <begin position="258"/>
        <end position="353"/>
    </location>
</feature>
<feature type="compositionally biased region" description="Basic and acidic residues" evidence="1">
    <location>
        <begin position="143"/>
        <end position="152"/>
    </location>
</feature>
<dbReference type="OrthoDB" id="4115389at2759"/>
<keyword evidence="6" id="KW-1185">Reference proteome</keyword>
<dbReference type="PANTHER" id="PTHR38788:SF5">
    <property type="entry name" value="CLR5 DOMAIN-CONTAINING PROTEIN"/>
    <property type="match status" value="1"/>
</dbReference>
<feature type="domain" description="DUF7767" evidence="4">
    <location>
        <begin position="592"/>
        <end position="677"/>
    </location>
</feature>
<dbReference type="Pfam" id="PF24962">
    <property type="entry name" value="DUF7767"/>
    <property type="match status" value="1"/>
</dbReference>
<accession>A0A423VQS7</accession>
<organism evidence="5 6">
    <name type="scientific">Cytospora chrysosperma</name>
    <name type="common">Cytospora canker fungus</name>
    <name type="synonym">Sphaeria chrysosperma</name>
    <dbReference type="NCBI Taxonomy" id="252740"/>
    <lineage>
        <taxon>Eukaryota</taxon>
        <taxon>Fungi</taxon>
        <taxon>Dikarya</taxon>
        <taxon>Ascomycota</taxon>
        <taxon>Pezizomycotina</taxon>
        <taxon>Sordariomycetes</taxon>
        <taxon>Sordariomycetidae</taxon>
        <taxon>Diaporthales</taxon>
        <taxon>Cytosporaceae</taxon>
        <taxon>Cytospora</taxon>
    </lineage>
</organism>
<sequence>MVYDWESHKDVLKSLYVFEKKPIEDIITHMRIHHSFTPRRDQASPHYGNDTGPGLPRHAFSPAVILKTGPVHGSAIQYASGTGTEPPALKNDQLVARVKELWERNLSQAEMLRILNQEDGFNIKSRELNRVRSKHRWLLRVPADRKDDDEAQHSPGGPLGGDDDNYNNNKNGDDQDHVDDDDDDDELMAGEQSPLATPDAPDLASSHLMEERRRQMETESAERWVTKKRRRRTRQYAGMPPDPPGPPRFPSETTLGESQAILGLDRATYNAIRDKFQSICEAAGVVKKTVAGPQAWEAAKQGLVAEFYQLQDAMWADKDDGSNNDTTNNNNNMDRKRLALDVICSDVTKRMRSGGDKELLLADAKNILSLNPQESREVRAAFYRILQADGFTSKLAMGPGRWKELKQRWIDESQMLQRILSRLHDKHDHDMKIKAVEALARDVMKRLRDDQTRRKGVKQRRRAAPEDAAHGGGFDGSQTSIDVMGQDASGFASGMLVPAVADAGQHGGHSHPPRILPDHHLIDPQMGLHVAMDSSQLGPSLLLDSNTQGPFVDPNQQYLAGPTPLAAASPFDPSQPAAPAAVFQAVPATSTGTIPIYLRLDHESQPSIVFLTNHSVEALCQLAEQKIPGSRCVRVEGMLKMPDMEGGHYIPLQIQDDDQLSAYLAHGGPPTFNVRLAF</sequence>
<feature type="region of interest" description="Disordered" evidence="1">
    <location>
        <begin position="143"/>
        <end position="247"/>
    </location>
</feature>
<dbReference type="EMBL" id="LJZO01000033">
    <property type="protein sequence ID" value="ROV93320.1"/>
    <property type="molecule type" value="Genomic_DNA"/>
</dbReference>
<evidence type="ECO:0000256" key="1">
    <source>
        <dbReference type="SAM" id="MobiDB-lite"/>
    </source>
</evidence>
<protein>
    <submittedName>
        <fullName evidence="5">Uncharacterized protein</fullName>
    </submittedName>
</protein>
<dbReference type="Pfam" id="PF14420">
    <property type="entry name" value="Clr5"/>
    <property type="match status" value="1"/>
</dbReference>
<comment type="caution">
    <text evidence="5">The sequence shown here is derived from an EMBL/GenBank/DDBJ whole genome shotgun (WGS) entry which is preliminary data.</text>
</comment>
<evidence type="ECO:0000313" key="5">
    <source>
        <dbReference type="EMBL" id="ROV93320.1"/>
    </source>
</evidence>
<feature type="region of interest" description="Disordered" evidence="1">
    <location>
        <begin position="449"/>
        <end position="482"/>
    </location>
</feature>
<dbReference type="InterPro" id="IPR025676">
    <property type="entry name" value="Clr5_dom"/>
</dbReference>
<dbReference type="Pfam" id="PF24465">
    <property type="entry name" value="Tri-helical"/>
    <property type="match status" value="2"/>
</dbReference>